<protein>
    <submittedName>
        <fullName evidence="3">Histidine kinase</fullName>
    </submittedName>
</protein>
<reference evidence="3 4" key="1">
    <citation type="submission" date="2021-03" db="EMBL/GenBank/DDBJ databases">
        <authorList>
            <person name="Kim M.K."/>
        </authorList>
    </citation>
    <scope>NUCLEOTIDE SEQUENCE [LARGE SCALE GENOMIC DNA]</scope>
    <source>
        <strain evidence="3 4">BT442</strain>
    </source>
</reference>
<evidence type="ECO:0000259" key="2">
    <source>
        <dbReference type="Pfam" id="PF06580"/>
    </source>
</evidence>
<dbReference type="InterPro" id="IPR050640">
    <property type="entry name" value="Bact_2-comp_sensor_kinase"/>
</dbReference>
<evidence type="ECO:0000313" key="3">
    <source>
        <dbReference type="EMBL" id="MBO2009137.1"/>
    </source>
</evidence>
<evidence type="ECO:0000256" key="1">
    <source>
        <dbReference type="SAM" id="Phobius"/>
    </source>
</evidence>
<dbReference type="PANTHER" id="PTHR34220">
    <property type="entry name" value="SENSOR HISTIDINE KINASE YPDA"/>
    <property type="match status" value="1"/>
</dbReference>
<dbReference type="PANTHER" id="PTHR34220:SF7">
    <property type="entry name" value="SENSOR HISTIDINE KINASE YPDA"/>
    <property type="match status" value="1"/>
</dbReference>
<keyword evidence="1" id="KW-0812">Transmembrane</keyword>
<proteinExistence type="predicted"/>
<gene>
    <name evidence="3" type="ORF">J4E00_08735</name>
</gene>
<dbReference type="InterPro" id="IPR010559">
    <property type="entry name" value="Sig_transdc_His_kin_internal"/>
</dbReference>
<dbReference type="GO" id="GO:0016301">
    <property type="term" value="F:kinase activity"/>
    <property type="evidence" value="ECO:0007669"/>
    <property type="project" value="UniProtKB-KW"/>
</dbReference>
<dbReference type="Proteomes" id="UP000664369">
    <property type="component" value="Unassembled WGS sequence"/>
</dbReference>
<dbReference type="RefSeq" id="WP_208174756.1">
    <property type="nucleotide sequence ID" value="NZ_JAGETZ010000003.1"/>
</dbReference>
<feature type="transmembrane region" description="Helical" evidence="1">
    <location>
        <begin position="38"/>
        <end position="59"/>
    </location>
</feature>
<accession>A0ABS3QD17</accession>
<keyword evidence="1" id="KW-1133">Transmembrane helix</keyword>
<feature type="domain" description="Signal transduction histidine kinase internal region" evidence="2">
    <location>
        <begin position="161"/>
        <end position="239"/>
    </location>
</feature>
<keyword evidence="3" id="KW-0418">Kinase</keyword>
<feature type="transmembrane region" description="Helical" evidence="1">
    <location>
        <begin position="71"/>
        <end position="96"/>
    </location>
</feature>
<dbReference type="Pfam" id="PF06580">
    <property type="entry name" value="His_kinase"/>
    <property type="match status" value="1"/>
</dbReference>
<feature type="transmembrane region" description="Helical" evidence="1">
    <location>
        <begin position="123"/>
        <end position="141"/>
    </location>
</feature>
<sequence length="364" mass="40873">MSPARHSRVARHIAFWVATMVLSFLMQLPAYFLAGTPLYIGGIFFVQLPASLLTIYPLLYWILPRLQRGQFGLLLVLTGAWLAFSIVVVDGLRALYDLWPGPVLFGEPAPAHFSWFKYKDLGFAWFVLMAIAGAASTLKLMHDWSEQQQLGQQLQQRKLHAELQLLKAQLQPLFLFDTLGTLHTLTLRKSAEAPTAVLHLAELLRYLLYASSQDAVPLADEVDMLRHYLALEQLRLGPRVEVALNFSGARVGATVAPLLLLPLLENAFRHGTSPAQECPWVSIDLVAKPHSMTFKIINSQAAAGPEWREGPGLRTLRERLNRLYPERHELKIGTEPDLFLATLHLRTGRQLNTKTALQHDQLAS</sequence>
<evidence type="ECO:0000313" key="4">
    <source>
        <dbReference type="Proteomes" id="UP000664369"/>
    </source>
</evidence>
<organism evidence="3 4">
    <name type="scientific">Hymenobacter negativus</name>
    <dbReference type="NCBI Taxonomy" id="2795026"/>
    <lineage>
        <taxon>Bacteria</taxon>
        <taxon>Pseudomonadati</taxon>
        <taxon>Bacteroidota</taxon>
        <taxon>Cytophagia</taxon>
        <taxon>Cytophagales</taxon>
        <taxon>Hymenobacteraceae</taxon>
        <taxon>Hymenobacter</taxon>
    </lineage>
</organism>
<name>A0ABS3QD17_9BACT</name>
<feature type="transmembrane region" description="Helical" evidence="1">
    <location>
        <begin position="12"/>
        <end position="32"/>
    </location>
</feature>
<keyword evidence="3" id="KW-0808">Transferase</keyword>
<keyword evidence="4" id="KW-1185">Reference proteome</keyword>
<keyword evidence="1" id="KW-0472">Membrane</keyword>
<dbReference type="EMBL" id="JAGETZ010000003">
    <property type="protein sequence ID" value="MBO2009137.1"/>
    <property type="molecule type" value="Genomic_DNA"/>
</dbReference>
<comment type="caution">
    <text evidence="3">The sequence shown here is derived from an EMBL/GenBank/DDBJ whole genome shotgun (WGS) entry which is preliminary data.</text>
</comment>